<dbReference type="InterPro" id="IPR029492">
    <property type="entry name" value="DUF4435"/>
</dbReference>
<dbReference type="Pfam" id="PF14491">
    <property type="entry name" value="DUF4435"/>
    <property type="match status" value="1"/>
</dbReference>
<evidence type="ECO:0000313" key="2">
    <source>
        <dbReference type="EMBL" id="GHD25570.1"/>
    </source>
</evidence>
<organism evidence="2 3">
    <name type="scientific">Psychrobacter glaciei</name>
    <dbReference type="NCBI Taxonomy" id="619771"/>
    <lineage>
        <taxon>Bacteria</taxon>
        <taxon>Pseudomonadati</taxon>
        <taxon>Pseudomonadota</taxon>
        <taxon>Gammaproteobacteria</taxon>
        <taxon>Moraxellales</taxon>
        <taxon>Moraxellaceae</taxon>
        <taxon>Psychrobacter</taxon>
    </lineage>
</organism>
<evidence type="ECO:0000259" key="1">
    <source>
        <dbReference type="Pfam" id="PF14491"/>
    </source>
</evidence>
<proteinExistence type="predicted"/>
<feature type="domain" description="DUF4435" evidence="1">
    <location>
        <begin position="31"/>
        <end position="269"/>
    </location>
</feature>
<gene>
    <name evidence="2" type="ORF">GCM10016272_01540</name>
</gene>
<evidence type="ECO:0000313" key="3">
    <source>
        <dbReference type="Proteomes" id="UP000610203"/>
    </source>
</evidence>
<keyword evidence="3" id="KW-1185">Reference proteome</keyword>
<sequence length="309" mass="35725">MDRVQKMQEQGSSYSVKFTEMTRIYAKDKSTLICIFEGKDEKYYANSLNTIKGQGRWSGINTGGRTAVLKLAETVNQHPTYNKVNYAGFIDRDYEDWFVNPNPNKIYVTPCYSIENLYVTESCFRQILSAEFNITEFNENRHEFPKCLNAFINRLDDFVNGVEVFNIWAKAHRIMKRDDPETKGLNIGNVETKKIIKIDIDRSLLKYDTTDPSSVFKDILDFKLSADAIQEAANSFKTVDRTRFFRGKQQIDFMCELLSKLKSDRNSKTPKFFSEKGKVHLNISQDNAISELSQYADTPDCLKDFIRAC</sequence>
<protein>
    <recommendedName>
        <fullName evidence="1">DUF4435 domain-containing protein</fullName>
    </recommendedName>
</protein>
<dbReference type="Proteomes" id="UP000610203">
    <property type="component" value="Unassembled WGS sequence"/>
</dbReference>
<accession>A0ABQ3GLQ4</accession>
<name>A0ABQ3GLQ4_9GAMM</name>
<dbReference type="RefSeq" id="WP_189580247.1">
    <property type="nucleotide sequence ID" value="NZ_BMZR01000001.1"/>
</dbReference>
<reference evidence="3" key="1">
    <citation type="journal article" date="2019" name="Int. J. Syst. Evol. Microbiol.">
        <title>The Global Catalogue of Microorganisms (GCM) 10K type strain sequencing project: providing services to taxonomists for standard genome sequencing and annotation.</title>
        <authorList>
            <consortium name="The Broad Institute Genomics Platform"/>
            <consortium name="The Broad Institute Genome Sequencing Center for Infectious Disease"/>
            <person name="Wu L."/>
            <person name="Ma J."/>
        </authorList>
    </citation>
    <scope>NUCLEOTIDE SEQUENCE [LARGE SCALE GENOMIC DNA]</scope>
    <source>
        <strain evidence="3">KCTC 42280</strain>
    </source>
</reference>
<comment type="caution">
    <text evidence="2">The sequence shown here is derived from an EMBL/GenBank/DDBJ whole genome shotgun (WGS) entry which is preliminary data.</text>
</comment>
<dbReference type="EMBL" id="BMZR01000001">
    <property type="protein sequence ID" value="GHD25570.1"/>
    <property type="molecule type" value="Genomic_DNA"/>
</dbReference>